<evidence type="ECO:0000313" key="2">
    <source>
        <dbReference type="EMBL" id="GAG59321.1"/>
    </source>
</evidence>
<dbReference type="InterPro" id="IPR016039">
    <property type="entry name" value="Thiolase-like"/>
</dbReference>
<dbReference type="EMBL" id="BART01006198">
    <property type="protein sequence ID" value="GAG59321.1"/>
    <property type="molecule type" value="Genomic_DNA"/>
</dbReference>
<dbReference type="Gene3D" id="3.40.47.10">
    <property type="match status" value="1"/>
</dbReference>
<dbReference type="InterPro" id="IPR055140">
    <property type="entry name" value="Thiolase_C_2"/>
</dbReference>
<organism evidence="2">
    <name type="scientific">marine sediment metagenome</name>
    <dbReference type="NCBI Taxonomy" id="412755"/>
    <lineage>
        <taxon>unclassified sequences</taxon>
        <taxon>metagenomes</taxon>
        <taxon>ecological metagenomes</taxon>
    </lineage>
</organism>
<feature type="non-terminal residue" evidence="2">
    <location>
        <position position="1"/>
    </location>
</feature>
<accession>X1AGY1</accession>
<gene>
    <name evidence="2" type="ORF">S01H4_14115</name>
</gene>
<dbReference type="SUPFAM" id="SSF53901">
    <property type="entry name" value="Thiolase-like"/>
    <property type="match status" value="1"/>
</dbReference>
<dbReference type="Pfam" id="PF22691">
    <property type="entry name" value="Thiolase_C_1"/>
    <property type="match status" value="1"/>
</dbReference>
<sequence>SLVTDGGACLFLASEDVARKFTDTPIWITGTGQGSAAIAMHDRTTLTALEATVEASRQAYQMSGRGPKDMQIAEVHDCFTIAEICAMEDLGFYEKGKAVEAIKNKDTYRDGAKPINTSGGLKSKGHPVGATGAAQAVEIFKQMRGIAERNRQVKFDVEIAMTHNLGGSGGTCVVQIYEK</sequence>
<proteinExistence type="predicted"/>
<dbReference type="PANTHER" id="PTHR42870:SF6">
    <property type="entry name" value="ACETYL-COA C-ACYLTRANSFERASE"/>
    <property type="match status" value="1"/>
</dbReference>
<dbReference type="GO" id="GO:0016746">
    <property type="term" value="F:acyltransferase activity"/>
    <property type="evidence" value="ECO:0007669"/>
    <property type="project" value="InterPro"/>
</dbReference>
<protein>
    <recommendedName>
        <fullName evidence="1">Thiolase C-terminal domain-containing protein</fullName>
    </recommendedName>
</protein>
<dbReference type="AlphaFoldDB" id="X1AGY1"/>
<feature type="domain" description="Thiolase C-terminal" evidence="1">
    <location>
        <begin position="32"/>
        <end position="178"/>
    </location>
</feature>
<evidence type="ECO:0000259" key="1">
    <source>
        <dbReference type="Pfam" id="PF22691"/>
    </source>
</evidence>
<name>X1AGY1_9ZZZZ</name>
<dbReference type="PANTHER" id="PTHR42870">
    <property type="entry name" value="ACETYL-COA C-ACETYLTRANSFERASE"/>
    <property type="match status" value="1"/>
</dbReference>
<reference evidence="2" key="1">
    <citation type="journal article" date="2014" name="Front. Microbiol.">
        <title>High frequency of phylogenetically diverse reductive dehalogenase-homologous genes in deep subseafloor sedimentary metagenomes.</title>
        <authorList>
            <person name="Kawai M."/>
            <person name="Futagami T."/>
            <person name="Toyoda A."/>
            <person name="Takaki Y."/>
            <person name="Nishi S."/>
            <person name="Hori S."/>
            <person name="Arai W."/>
            <person name="Tsubouchi T."/>
            <person name="Morono Y."/>
            <person name="Uchiyama I."/>
            <person name="Ito T."/>
            <person name="Fujiyama A."/>
            <person name="Inagaki F."/>
            <person name="Takami H."/>
        </authorList>
    </citation>
    <scope>NUCLEOTIDE SEQUENCE</scope>
    <source>
        <strain evidence="2">Expedition CK06-06</strain>
    </source>
</reference>
<dbReference type="CDD" id="cd00829">
    <property type="entry name" value="SCP-x_thiolase"/>
    <property type="match status" value="1"/>
</dbReference>
<comment type="caution">
    <text evidence="2">The sequence shown here is derived from an EMBL/GenBank/DDBJ whole genome shotgun (WGS) entry which is preliminary data.</text>
</comment>